<accession>A0ABP9YP39</accession>
<keyword evidence="2" id="KW-1185">Reference proteome</keyword>
<gene>
    <name evidence="1" type="ORF">MFLAVUS_002012</name>
</gene>
<dbReference type="EMBL" id="BAABUK010000003">
    <property type="protein sequence ID" value="GAA5808620.1"/>
    <property type="molecule type" value="Genomic_DNA"/>
</dbReference>
<comment type="caution">
    <text evidence="1">The sequence shown here is derived from an EMBL/GenBank/DDBJ whole genome shotgun (WGS) entry which is preliminary data.</text>
</comment>
<proteinExistence type="predicted"/>
<protein>
    <submittedName>
        <fullName evidence="1">Uncharacterized protein</fullName>
    </submittedName>
</protein>
<name>A0ABP9YP39_9FUNG</name>
<evidence type="ECO:0000313" key="2">
    <source>
        <dbReference type="Proteomes" id="UP001473302"/>
    </source>
</evidence>
<organism evidence="1 2">
    <name type="scientific">Mucor flavus</name>
    <dbReference type="NCBI Taxonomy" id="439312"/>
    <lineage>
        <taxon>Eukaryota</taxon>
        <taxon>Fungi</taxon>
        <taxon>Fungi incertae sedis</taxon>
        <taxon>Mucoromycota</taxon>
        <taxon>Mucoromycotina</taxon>
        <taxon>Mucoromycetes</taxon>
        <taxon>Mucorales</taxon>
        <taxon>Mucorineae</taxon>
        <taxon>Mucoraceae</taxon>
        <taxon>Mucor</taxon>
    </lineage>
</organism>
<evidence type="ECO:0000313" key="1">
    <source>
        <dbReference type="EMBL" id="GAA5808620.1"/>
    </source>
</evidence>
<reference evidence="1 2" key="1">
    <citation type="submission" date="2024-04" db="EMBL/GenBank/DDBJ databases">
        <title>genome sequences of Mucor flavus KT1a and Helicostylum pulchrum KT1b strains isolated from the surface of a dry-aged beef.</title>
        <authorList>
            <person name="Toyotome T."/>
            <person name="Hosono M."/>
            <person name="Torimaru M."/>
            <person name="Fukuda K."/>
            <person name="Mikami N."/>
        </authorList>
    </citation>
    <scope>NUCLEOTIDE SEQUENCE [LARGE SCALE GENOMIC DNA]</scope>
    <source>
        <strain evidence="1 2">KT1a</strain>
    </source>
</reference>
<dbReference type="Proteomes" id="UP001473302">
    <property type="component" value="Unassembled WGS sequence"/>
</dbReference>
<sequence length="146" mass="16582">MSEETSNLINESNAAELNTYLAFKKRNFDKGNLTAESSSQPSLSDEEVKRMLIYVLHHNQLTKVSKEVVIYCKNISDALDEAIDSTTIIFELTSEIDKKVKNVCLSFISSPISLNPKSEDGFIDFYLKPLFREVILNSCKKKYGLF</sequence>